<feature type="non-terminal residue" evidence="1">
    <location>
        <position position="64"/>
    </location>
</feature>
<sequence>KKFDDFRTAKMYYNEVCNTGILNLLKPVPCRDEIFIVIRGVNPGIYKKRYELLNKGLGWRGGYV</sequence>
<protein>
    <submittedName>
        <fullName evidence="1">Uncharacterized protein</fullName>
    </submittedName>
</protein>
<evidence type="ECO:0000313" key="1">
    <source>
        <dbReference type="EMBL" id="KAF9067371.1"/>
    </source>
</evidence>
<dbReference type="OrthoDB" id="3037695at2759"/>
<comment type="caution">
    <text evidence="1">The sequence shown here is derived from an EMBL/GenBank/DDBJ whole genome shotgun (WGS) entry which is preliminary data.</text>
</comment>
<accession>A0A9P5PKN8</accession>
<evidence type="ECO:0000313" key="2">
    <source>
        <dbReference type="Proteomes" id="UP000772434"/>
    </source>
</evidence>
<reference evidence="1" key="1">
    <citation type="submission" date="2020-11" db="EMBL/GenBank/DDBJ databases">
        <authorList>
            <consortium name="DOE Joint Genome Institute"/>
            <person name="Ahrendt S."/>
            <person name="Riley R."/>
            <person name="Andreopoulos W."/>
            <person name="Labutti K."/>
            <person name="Pangilinan J."/>
            <person name="Ruiz-Duenas F.J."/>
            <person name="Barrasa J.M."/>
            <person name="Sanchez-Garcia M."/>
            <person name="Camarero S."/>
            <person name="Miyauchi S."/>
            <person name="Serrano A."/>
            <person name="Linde D."/>
            <person name="Babiker R."/>
            <person name="Drula E."/>
            <person name="Ayuso-Fernandez I."/>
            <person name="Pacheco R."/>
            <person name="Padilla G."/>
            <person name="Ferreira P."/>
            <person name="Barriuso J."/>
            <person name="Kellner H."/>
            <person name="Castanera R."/>
            <person name="Alfaro M."/>
            <person name="Ramirez L."/>
            <person name="Pisabarro A.G."/>
            <person name="Kuo A."/>
            <person name="Tritt A."/>
            <person name="Lipzen A."/>
            <person name="He G."/>
            <person name="Yan M."/>
            <person name="Ng V."/>
            <person name="Cullen D."/>
            <person name="Martin F."/>
            <person name="Rosso M.-N."/>
            <person name="Henrissat B."/>
            <person name="Hibbett D."/>
            <person name="Martinez A.T."/>
            <person name="Grigoriev I.V."/>
        </authorList>
    </citation>
    <scope>NUCLEOTIDE SEQUENCE</scope>
    <source>
        <strain evidence="1">AH 40177</strain>
    </source>
</reference>
<dbReference type="Proteomes" id="UP000772434">
    <property type="component" value="Unassembled WGS sequence"/>
</dbReference>
<gene>
    <name evidence="1" type="ORF">BDP27DRAFT_1191049</name>
</gene>
<name>A0A9P5PKN8_9AGAR</name>
<feature type="non-terminal residue" evidence="1">
    <location>
        <position position="1"/>
    </location>
</feature>
<dbReference type="AlphaFoldDB" id="A0A9P5PKN8"/>
<keyword evidence="2" id="KW-1185">Reference proteome</keyword>
<proteinExistence type="predicted"/>
<organism evidence="1 2">
    <name type="scientific">Rhodocollybia butyracea</name>
    <dbReference type="NCBI Taxonomy" id="206335"/>
    <lineage>
        <taxon>Eukaryota</taxon>
        <taxon>Fungi</taxon>
        <taxon>Dikarya</taxon>
        <taxon>Basidiomycota</taxon>
        <taxon>Agaricomycotina</taxon>
        <taxon>Agaricomycetes</taxon>
        <taxon>Agaricomycetidae</taxon>
        <taxon>Agaricales</taxon>
        <taxon>Marasmiineae</taxon>
        <taxon>Omphalotaceae</taxon>
        <taxon>Rhodocollybia</taxon>
    </lineage>
</organism>
<dbReference type="EMBL" id="JADNRY010000074">
    <property type="protein sequence ID" value="KAF9067371.1"/>
    <property type="molecule type" value="Genomic_DNA"/>
</dbReference>